<evidence type="ECO:0008006" key="4">
    <source>
        <dbReference type="Google" id="ProtNLM"/>
    </source>
</evidence>
<dbReference type="InterPro" id="IPR025449">
    <property type="entry name" value="JetB"/>
</dbReference>
<proteinExistence type="predicted"/>
<sequence>MLIEFSEIESRDAKRAADLRFGIGHLLMHQVIWSGDHSSTRAYSALSFPQHRNFLTNYFDVAGFRFIHQAEEQWVGLIPDADAEGSWGRLPLDLTVTLLVLGVMWNEGFENGEAGARSVVRVTFNQFYDRYCQIVERNGRPTIEWRDAVTLIREIKRRRLIDIGEEDHEMSDFDIDIRPIILQLVSEGALSRLEQFAQDIELDINQSDSGTDETSDEEDDNPEASDEKVEDTSGVQVSKGDDV</sequence>
<comment type="caution">
    <text evidence="2">The sequence shown here is derived from an EMBL/GenBank/DDBJ whole genome shotgun (WGS) entry which is preliminary data.</text>
</comment>
<organism evidence="2 3">
    <name type="scientific">Thalassospira xianhensis MCCC 1A02616</name>
    <dbReference type="NCBI Taxonomy" id="1177929"/>
    <lineage>
        <taxon>Bacteria</taxon>
        <taxon>Pseudomonadati</taxon>
        <taxon>Pseudomonadota</taxon>
        <taxon>Alphaproteobacteria</taxon>
        <taxon>Rhodospirillales</taxon>
        <taxon>Thalassospiraceae</taxon>
        <taxon>Thalassospira</taxon>
    </lineage>
</organism>
<dbReference type="AlphaFoldDB" id="A0A367UGZ3"/>
<evidence type="ECO:0000313" key="3">
    <source>
        <dbReference type="Proteomes" id="UP000252419"/>
    </source>
</evidence>
<reference evidence="2 3" key="1">
    <citation type="submission" date="2014-07" db="EMBL/GenBank/DDBJ databases">
        <title>Draft genome sequence of Thalassospira xianhensis P-4 (MCCC 1A02616).</title>
        <authorList>
            <person name="Lai Q."/>
            <person name="Shao Z."/>
        </authorList>
    </citation>
    <scope>NUCLEOTIDE SEQUENCE [LARGE SCALE GENOMIC DNA]</scope>
    <source>
        <strain evidence="2 3">MCCC 1A02616</strain>
    </source>
</reference>
<evidence type="ECO:0000256" key="1">
    <source>
        <dbReference type="SAM" id="MobiDB-lite"/>
    </source>
</evidence>
<dbReference type="EMBL" id="JPWA01000001">
    <property type="protein sequence ID" value="RCK07576.1"/>
    <property type="molecule type" value="Genomic_DNA"/>
</dbReference>
<feature type="compositionally biased region" description="Acidic residues" evidence="1">
    <location>
        <begin position="210"/>
        <end position="224"/>
    </location>
</feature>
<feature type="region of interest" description="Disordered" evidence="1">
    <location>
        <begin position="201"/>
        <end position="243"/>
    </location>
</feature>
<keyword evidence="3" id="KW-1185">Reference proteome</keyword>
<dbReference type="Proteomes" id="UP000252419">
    <property type="component" value="Unassembled WGS sequence"/>
</dbReference>
<name>A0A367UGZ3_9PROT</name>
<accession>A0A367UGZ3</accession>
<evidence type="ECO:0000313" key="2">
    <source>
        <dbReference type="EMBL" id="RCK07576.1"/>
    </source>
</evidence>
<protein>
    <recommendedName>
        <fullName evidence="4">DUF4194 domain-containing protein</fullName>
    </recommendedName>
</protein>
<dbReference type="Pfam" id="PF13835">
    <property type="entry name" value="DUF4194"/>
    <property type="match status" value="1"/>
</dbReference>
<gene>
    <name evidence="2" type="ORF">TH5_00375</name>
</gene>
<dbReference type="RefSeq" id="WP_114120029.1">
    <property type="nucleotide sequence ID" value="NZ_JPWA01000001.1"/>
</dbReference>